<dbReference type="GeneID" id="92382306"/>
<comment type="caution">
    <text evidence="2">The sequence shown here is derived from an EMBL/GenBank/DDBJ whole genome shotgun (WGS) entry which is preliminary data.</text>
</comment>
<dbReference type="VEuPathDB" id="TriTrypDB:TEOVI_000837200"/>
<dbReference type="Proteomes" id="UP000195570">
    <property type="component" value="Unassembled WGS sequence"/>
</dbReference>
<feature type="compositionally biased region" description="Low complexity" evidence="1">
    <location>
        <begin position="191"/>
        <end position="202"/>
    </location>
</feature>
<dbReference type="RefSeq" id="XP_067076574.1">
    <property type="nucleotide sequence ID" value="XM_067220473.1"/>
</dbReference>
<feature type="compositionally biased region" description="Polar residues" evidence="1">
    <location>
        <begin position="251"/>
        <end position="264"/>
    </location>
</feature>
<evidence type="ECO:0000313" key="3">
    <source>
        <dbReference type="Proteomes" id="UP000195570"/>
    </source>
</evidence>
<reference evidence="2" key="1">
    <citation type="submission" date="2016-09" db="EMBL/GenBank/DDBJ databases">
        <authorList>
            <person name="Hebert L."/>
            <person name="Moumen B."/>
        </authorList>
    </citation>
    <scope>NUCLEOTIDE SEQUENCE [LARGE SCALE GENOMIC DNA]</scope>
    <source>
        <strain evidence="2">OVI</strain>
    </source>
</reference>
<organism evidence="2 3">
    <name type="scientific">Trypanosoma equiperdum</name>
    <dbReference type="NCBI Taxonomy" id="5694"/>
    <lineage>
        <taxon>Eukaryota</taxon>
        <taxon>Discoba</taxon>
        <taxon>Euglenozoa</taxon>
        <taxon>Kinetoplastea</taxon>
        <taxon>Metakinetoplastina</taxon>
        <taxon>Trypanosomatida</taxon>
        <taxon>Trypanosomatidae</taxon>
        <taxon>Trypanosoma</taxon>
    </lineage>
</organism>
<keyword evidence="3" id="KW-1185">Reference proteome</keyword>
<evidence type="ECO:0000313" key="2">
    <source>
        <dbReference type="EMBL" id="SCU64879.1"/>
    </source>
</evidence>
<protein>
    <submittedName>
        <fullName evidence="2">Uncharacterized protein</fullName>
    </submittedName>
</protein>
<sequence>MSGVSGVGRAGDFGPLLTDFERDAKFWSQQLVTAAVERSTKLESQHFTRNARRGITQLPSNTNCVRDVALHVWGELGFFTVPPLEEEQVDLRACRPRECNGEKNASAPDEDVLKFVSALEGHYTQILKGGEMTLDDEDGQTCKKVQGVGLPQQLRCHELRNGVWRVLFNAVFYCVAASGNQVLFPSLEEASPSHASARSNSSTLCDNGDERQSRLGEGSDEERSDQTVDFPIKLQWQSYQTVNEAVRGANQRGQRGRVSSSVDISESPAPQELPTPLKTATTSMFRQPRRQEDSTRPLRGTKVSFASMLQNPLPIIAWRFILHTLSQLGYRRDAFYVQTPLHASLDELMLALLWLTREYQLVATAEHVNIHFAYPFLLEWCRNGDEYEKKGGFGEISPTLSGTVGSLGEGFSTKCGSTDVAKQHYGDVLLHSFPAAVPWPPASFLEQEDIAYRLHQQARIIPAAGGELADTPRRPVDLSRQLLSVRRLIELSVSRLEHVLHQRAEQISAMGLHSDLDLQLCHPAIHDTYCRLCCGLRHMLGLEKRLRDVTEQLARFGSLVAWSLSHVNRCGDGCCVYDDLRNAKGVVEAMENDEVEASSASSLPSNYPLQNAFNSFRATHRLEQLHEMSAFFRRSAKVNNSRTPQDDVALRTKVQHNMKARYSLKAALSAELMAMVEANNSGCRGSGHDATSLKSRMPLLRSFDLATTSVNTRSGNDTCGDQTDTGSAFAGASIDAFIAFHSTRRAQAAVVGTPASGGTTSARLEAERLREVKRQLPTVHETCEEVRQLLHAATRTLHHHKLRIVPPISKAQPCL</sequence>
<feature type="region of interest" description="Disordered" evidence="1">
    <location>
        <begin position="191"/>
        <end position="227"/>
    </location>
</feature>
<dbReference type="AlphaFoldDB" id="A0A1G4HZU6"/>
<dbReference type="EMBL" id="CZPT02000170">
    <property type="protein sequence ID" value="SCU64879.1"/>
    <property type="molecule type" value="Genomic_DNA"/>
</dbReference>
<proteinExistence type="predicted"/>
<feature type="region of interest" description="Disordered" evidence="1">
    <location>
        <begin position="247"/>
        <end position="298"/>
    </location>
</feature>
<accession>A0A1G4HZU6</accession>
<gene>
    <name evidence="2" type="ORF">TEOVI_000837200</name>
</gene>
<evidence type="ECO:0000256" key="1">
    <source>
        <dbReference type="SAM" id="MobiDB-lite"/>
    </source>
</evidence>
<name>A0A1G4HZU6_TRYEQ</name>